<reference evidence="1 2" key="1">
    <citation type="journal article" date="2016" name="Nat. Commun.">
        <title>Extremotolerant tardigrade genome and improved radiotolerance of human cultured cells by tardigrade-unique protein.</title>
        <authorList>
            <person name="Hashimoto T."/>
            <person name="Horikawa D.D."/>
            <person name="Saito Y."/>
            <person name="Kuwahara H."/>
            <person name="Kozuka-Hata H."/>
            <person name="Shin-I T."/>
            <person name="Minakuchi Y."/>
            <person name="Ohishi K."/>
            <person name="Motoyama A."/>
            <person name="Aizu T."/>
            <person name="Enomoto A."/>
            <person name="Kondo K."/>
            <person name="Tanaka S."/>
            <person name="Hara Y."/>
            <person name="Koshikawa S."/>
            <person name="Sagara H."/>
            <person name="Miura T."/>
            <person name="Yokobori S."/>
            <person name="Miyagawa K."/>
            <person name="Suzuki Y."/>
            <person name="Kubo T."/>
            <person name="Oyama M."/>
            <person name="Kohara Y."/>
            <person name="Fujiyama A."/>
            <person name="Arakawa K."/>
            <person name="Katayama T."/>
            <person name="Toyoda A."/>
            <person name="Kunieda T."/>
        </authorList>
    </citation>
    <scope>NUCLEOTIDE SEQUENCE [LARGE SCALE GENOMIC DNA]</scope>
    <source>
        <strain evidence="1 2">YOKOZUNA-1</strain>
    </source>
</reference>
<dbReference type="EMBL" id="BDGG01000004">
    <property type="protein sequence ID" value="GAU98559.1"/>
    <property type="molecule type" value="Genomic_DNA"/>
</dbReference>
<dbReference type="AlphaFoldDB" id="A0A1D1VA84"/>
<organism evidence="1 2">
    <name type="scientific">Ramazzottius varieornatus</name>
    <name type="common">Water bear</name>
    <name type="synonym">Tardigrade</name>
    <dbReference type="NCBI Taxonomy" id="947166"/>
    <lineage>
        <taxon>Eukaryota</taxon>
        <taxon>Metazoa</taxon>
        <taxon>Ecdysozoa</taxon>
        <taxon>Tardigrada</taxon>
        <taxon>Eutardigrada</taxon>
        <taxon>Parachela</taxon>
        <taxon>Hypsibioidea</taxon>
        <taxon>Ramazzottiidae</taxon>
        <taxon>Ramazzottius</taxon>
    </lineage>
</organism>
<dbReference type="Proteomes" id="UP000186922">
    <property type="component" value="Unassembled WGS sequence"/>
</dbReference>
<evidence type="ECO:0000313" key="2">
    <source>
        <dbReference type="Proteomes" id="UP000186922"/>
    </source>
</evidence>
<evidence type="ECO:0000313" key="1">
    <source>
        <dbReference type="EMBL" id="GAU98559.1"/>
    </source>
</evidence>
<protein>
    <submittedName>
        <fullName evidence="1">Uncharacterized protein</fullName>
    </submittedName>
</protein>
<comment type="caution">
    <text evidence="1">The sequence shown here is derived from an EMBL/GenBank/DDBJ whole genome shotgun (WGS) entry which is preliminary data.</text>
</comment>
<accession>A0A1D1VA84</accession>
<keyword evidence="2" id="KW-1185">Reference proteome</keyword>
<proteinExistence type="predicted"/>
<sequence>MARGTTNLLEWKSCRLLNVAGLGQSLHLTEQVGLSFSHPFDFPARIKDLPEGGLVSGPSSVLVCAQHDVVASILCLTCPV</sequence>
<name>A0A1D1VA84_RAMVA</name>
<gene>
    <name evidence="1" type="primary">RvY_09688-1</name>
    <name evidence="1" type="synonym">RvY_09688.1</name>
    <name evidence="1" type="ORF">RvY_09688</name>
</gene>